<gene>
    <name evidence="2 4" type="ORF">CBG11626</name>
    <name evidence="1" type="ORF">CBG23652</name>
    <name evidence="2" type="ORF">CBG_11626</name>
    <name evidence="1" type="ORF">CBG_23652</name>
</gene>
<dbReference type="GeneID" id="8574736"/>
<dbReference type="KEGG" id="cbr:CBG_11626"/>
<dbReference type="HOGENOM" id="CLU_3070683_0_0_1"/>
<sequence>MTSAKVYQERLWLQTAQQSTENHGKVGNAMLNLNCTGGTTNCAVAYFCVEPAQ</sequence>
<dbReference type="WormBase" id="CBG11626">
    <property type="protein sequence ID" value="CBP13171"/>
    <property type="gene ID" value="WBGene00032722"/>
</dbReference>
<reference evidence="1" key="2">
    <citation type="journal article" date="2011" name="PLoS Genet.">
        <title>Caenorhabditis briggsae recombinant inbred line genotypes reveal inter-strain incompatibility and the evolution of recombination.</title>
        <authorList>
            <person name="Ross J.A."/>
            <person name="Koboldt D.C."/>
            <person name="Staisch J.E."/>
            <person name="Chamberlin H.M."/>
            <person name="Gupta B.P."/>
            <person name="Miller R.D."/>
            <person name="Baird S.E."/>
            <person name="Haag E.S."/>
        </authorList>
    </citation>
    <scope>NUCLEOTIDE SEQUENCE</scope>
    <source>
        <strain evidence="1">AF16</strain>
    </source>
</reference>
<keyword evidence="3" id="KW-1185">Reference proteome</keyword>
<reference evidence="1" key="3">
    <citation type="submission" date="2011-10" db="EMBL/GenBank/DDBJ databases">
        <authorList>
            <consortium name="WormBase Consortium"/>
            <person name="Howe K.L."/>
        </authorList>
    </citation>
    <scope>NUCLEOTIDE SEQUENCE</scope>
    <source>
        <strain evidence="1">AF16</strain>
    </source>
</reference>
<dbReference type="AlphaFoldDB" id="G2J661"/>
<reference evidence="1" key="1">
    <citation type="journal article" date="2003" name="PLoS Biol.">
        <title>The genome sequence of Caenorhabditis briggsae: a platform for comparative genomics.</title>
        <authorList>
            <person name="Stein L.D."/>
            <person name="Bao Z."/>
            <person name="Blasiar D."/>
            <person name="Blumenthal T."/>
            <person name="Brent M.R."/>
            <person name="Chen N."/>
            <person name="Chinwalla A."/>
            <person name="Clarke L."/>
            <person name="Clee C."/>
            <person name="Coghlan A."/>
            <person name="Coulson A."/>
            <person name="D'Eustachio P."/>
            <person name="Fitch D.H."/>
            <person name="Fulton L.A."/>
            <person name="Fulton R.E."/>
            <person name="Griffiths-Jones S."/>
            <person name="Harris T.W."/>
            <person name="Hillier L.W."/>
            <person name="Kamath R."/>
            <person name="Kuwabara P.E."/>
            <person name="Mardis E.R."/>
            <person name="Marra M.A."/>
            <person name="Miner T.L."/>
            <person name="Minx P."/>
            <person name="Mullikin J.C."/>
            <person name="Plumb R.W."/>
            <person name="Rogers J."/>
            <person name="Schein J.E."/>
            <person name="Sohrmann M."/>
            <person name="Spieth J."/>
            <person name="Stajich J.E."/>
            <person name="Wei C."/>
            <person name="Willey D."/>
            <person name="Wilson R.K."/>
            <person name="Durbin R."/>
            <person name="Waterston R.H."/>
        </authorList>
    </citation>
    <scope>NUCLEOTIDE SEQUENCE [LARGE SCALE GENOMIC DNA]</scope>
    <source>
        <strain evidence="1">AF16</strain>
    </source>
</reference>
<evidence type="ECO:0000313" key="3">
    <source>
        <dbReference type="Proteomes" id="UP000008549"/>
    </source>
</evidence>
<dbReference type="EMBL" id="HE601247">
    <property type="protein sequence ID" value="CAP20453.1"/>
    <property type="molecule type" value="Genomic_DNA"/>
</dbReference>
<dbReference type="RefSeq" id="XP_002647856.1">
    <property type="nucleotide sequence ID" value="XM_002647810.1"/>
</dbReference>
<accession>G2J661</accession>
<dbReference type="GeneID" id="8589856"/>
<dbReference type="RefSeq" id="XP_002632740.1">
    <property type="nucleotide sequence ID" value="XM_002632694.1"/>
</dbReference>
<dbReference type="KEGG" id="cbr:CBG_23652"/>
<dbReference type="Proteomes" id="UP000008549">
    <property type="component" value="Unassembled WGS sequence"/>
</dbReference>
<organism evidence="1">
    <name type="scientific">Caenorhabditis briggsae</name>
    <dbReference type="NCBI Taxonomy" id="6238"/>
    <lineage>
        <taxon>Eukaryota</taxon>
        <taxon>Metazoa</taxon>
        <taxon>Ecdysozoa</taxon>
        <taxon>Nematoda</taxon>
        <taxon>Chromadorea</taxon>
        <taxon>Rhabditida</taxon>
        <taxon>Rhabditina</taxon>
        <taxon>Rhabditomorpha</taxon>
        <taxon>Rhabditoidea</taxon>
        <taxon>Rhabditidae</taxon>
        <taxon>Peloderinae</taxon>
        <taxon>Caenorhabditis</taxon>
    </lineage>
</organism>
<dbReference type="CTD" id="8589856"/>
<protein>
    <submittedName>
        <fullName evidence="2">Protein CBG11626</fullName>
    </submittedName>
    <submittedName>
        <fullName evidence="1">Protein CBG23652</fullName>
    </submittedName>
</protein>
<evidence type="ECO:0000313" key="1">
    <source>
        <dbReference type="EMBL" id="CAP20453.1"/>
    </source>
</evidence>
<evidence type="ECO:0000313" key="4">
    <source>
        <dbReference type="WormBase" id="CBG11626"/>
    </source>
</evidence>
<dbReference type="EMBL" id="HE600992">
    <property type="protein sequence ID" value="CAP30754.1"/>
    <property type="molecule type" value="Genomic_DNA"/>
</dbReference>
<name>G2J661_CAEBR</name>
<proteinExistence type="predicted"/>
<evidence type="ECO:0000313" key="2">
    <source>
        <dbReference type="EMBL" id="CAP30754.1"/>
    </source>
</evidence>
<dbReference type="CTD" id="8574736"/>